<dbReference type="InterPro" id="IPR012337">
    <property type="entry name" value="RNaseH-like_sf"/>
</dbReference>
<dbReference type="InterPro" id="IPR036397">
    <property type="entry name" value="RNaseH_sf"/>
</dbReference>
<evidence type="ECO:0000313" key="4">
    <source>
        <dbReference type="Proteomes" id="UP000887159"/>
    </source>
</evidence>
<evidence type="ECO:0000259" key="2">
    <source>
        <dbReference type="PROSITE" id="PS50994"/>
    </source>
</evidence>
<dbReference type="AlphaFoldDB" id="A0A8X6T0H8"/>
<dbReference type="InterPro" id="IPR001584">
    <property type="entry name" value="Integrase_cat-core"/>
</dbReference>
<dbReference type="Pfam" id="PF17921">
    <property type="entry name" value="Integrase_H2C2"/>
    <property type="match status" value="1"/>
</dbReference>
<dbReference type="Proteomes" id="UP000887159">
    <property type="component" value="Unassembled WGS sequence"/>
</dbReference>
<evidence type="ECO:0000256" key="1">
    <source>
        <dbReference type="ARBA" id="ARBA00012493"/>
    </source>
</evidence>
<organism evidence="3 4">
    <name type="scientific">Trichonephila clavipes</name>
    <name type="common">Golden silk orbweaver</name>
    <name type="synonym">Nephila clavipes</name>
    <dbReference type="NCBI Taxonomy" id="2585209"/>
    <lineage>
        <taxon>Eukaryota</taxon>
        <taxon>Metazoa</taxon>
        <taxon>Ecdysozoa</taxon>
        <taxon>Arthropoda</taxon>
        <taxon>Chelicerata</taxon>
        <taxon>Arachnida</taxon>
        <taxon>Araneae</taxon>
        <taxon>Araneomorphae</taxon>
        <taxon>Entelegynae</taxon>
        <taxon>Araneoidea</taxon>
        <taxon>Nephilidae</taxon>
        <taxon>Trichonephila</taxon>
    </lineage>
</organism>
<dbReference type="PANTHER" id="PTHR37984:SF15">
    <property type="entry name" value="INTEGRASE CATALYTIC DOMAIN-CONTAINING PROTEIN"/>
    <property type="match status" value="1"/>
</dbReference>
<protein>
    <recommendedName>
        <fullName evidence="1">RNA-directed DNA polymerase</fullName>
        <ecNumber evidence="1">2.7.7.49</ecNumber>
    </recommendedName>
</protein>
<dbReference type="EC" id="2.7.7.49" evidence="1"/>
<gene>
    <name evidence="3" type="primary">pol</name>
    <name evidence="3" type="ORF">TNCV_3990571</name>
</gene>
<keyword evidence="4" id="KW-1185">Reference proteome</keyword>
<dbReference type="FunFam" id="3.30.420.10:FF:000032">
    <property type="entry name" value="Retrovirus-related Pol polyprotein from transposon 297-like Protein"/>
    <property type="match status" value="1"/>
</dbReference>
<evidence type="ECO:0000313" key="3">
    <source>
        <dbReference type="EMBL" id="GFY21013.1"/>
    </source>
</evidence>
<dbReference type="GO" id="GO:0003964">
    <property type="term" value="F:RNA-directed DNA polymerase activity"/>
    <property type="evidence" value="ECO:0007669"/>
    <property type="project" value="UniProtKB-EC"/>
</dbReference>
<accession>A0A8X6T0H8</accession>
<dbReference type="PANTHER" id="PTHR37984">
    <property type="entry name" value="PROTEIN CBG26694"/>
    <property type="match status" value="1"/>
</dbReference>
<sequence>MQIPNVETLNYPTPDQQLYLLVDAFNSAVGGALNCLTENGPQPIAFFSRKLSATETKYSTTDIRHVSGPDNSVADALSRINALNLSTTDLQHLDDSQTKDEELKTLISSNDLFIKLKPFKMGNALEIFCDVSREKSTTLCARGNRFEVFRSLHNLSHPGIRATKRLIQDHFVWPSMLKDIAKWTRCCIPCQRSKVQRHTVSPIQPFSPTFERFQHVHIDLVGPFPPSDGFTVLLACIDRYTRWPEVIPVSDISAEAMAKSFFANWISRFGVPAIITTDEGSQFQSRLLYSLKQMLGIQRIQTPPYHPSSNGMVERLHRTLKQAILCHDTKWTESLPVVLLGLRACIKEDLNVSCAEMVFGKTIVLLEEIFEPSSQTPTDPSEFPLRLRETFRTLKSTPASCHSSISCFVHTALKTCSHVFVRSKD</sequence>
<feature type="domain" description="Integrase catalytic" evidence="2">
    <location>
        <begin position="204"/>
        <end position="388"/>
    </location>
</feature>
<dbReference type="Pfam" id="PF00665">
    <property type="entry name" value="rve"/>
    <property type="match status" value="1"/>
</dbReference>
<dbReference type="Gene3D" id="1.10.340.70">
    <property type="match status" value="1"/>
</dbReference>
<dbReference type="GO" id="GO:0003676">
    <property type="term" value="F:nucleic acid binding"/>
    <property type="evidence" value="ECO:0007669"/>
    <property type="project" value="InterPro"/>
</dbReference>
<dbReference type="InterPro" id="IPR050951">
    <property type="entry name" value="Retrovirus_Pol_polyprotein"/>
</dbReference>
<proteinExistence type="predicted"/>
<comment type="caution">
    <text evidence="3">The sequence shown here is derived from an EMBL/GenBank/DDBJ whole genome shotgun (WGS) entry which is preliminary data.</text>
</comment>
<dbReference type="SUPFAM" id="SSF53098">
    <property type="entry name" value="Ribonuclease H-like"/>
    <property type="match status" value="1"/>
</dbReference>
<dbReference type="InterPro" id="IPR041588">
    <property type="entry name" value="Integrase_H2C2"/>
</dbReference>
<dbReference type="InterPro" id="IPR043502">
    <property type="entry name" value="DNA/RNA_pol_sf"/>
</dbReference>
<dbReference type="PROSITE" id="PS50994">
    <property type="entry name" value="INTEGRASE"/>
    <property type="match status" value="1"/>
</dbReference>
<dbReference type="SUPFAM" id="SSF56672">
    <property type="entry name" value="DNA/RNA polymerases"/>
    <property type="match status" value="1"/>
</dbReference>
<reference evidence="3" key="1">
    <citation type="submission" date="2020-08" db="EMBL/GenBank/DDBJ databases">
        <title>Multicomponent nature underlies the extraordinary mechanical properties of spider dragline silk.</title>
        <authorList>
            <person name="Kono N."/>
            <person name="Nakamura H."/>
            <person name="Mori M."/>
            <person name="Yoshida Y."/>
            <person name="Ohtoshi R."/>
            <person name="Malay A.D."/>
            <person name="Moran D.A.P."/>
            <person name="Tomita M."/>
            <person name="Numata K."/>
            <person name="Arakawa K."/>
        </authorList>
    </citation>
    <scope>NUCLEOTIDE SEQUENCE</scope>
</reference>
<dbReference type="GO" id="GO:0015074">
    <property type="term" value="P:DNA integration"/>
    <property type="evidence" value="ECO:0007669"/>
    <property type="project" value="InterPro"/>
</dbReference>
<dbReference type="Pfam" id="PF17919">
    <property type="entry name" value="RT_RNaseH_2"/>
    <property type="match status" value="1"/>
</dbReference>
<dbReference type="Gene3D" id="3.30.420.10">
    <property type="entry name" value="Ribonuclease H-like superfamily/Ribonuclease H"/>
    <property type="match status" value="1"/>
</dbReference>
<name>A0A8X6T0H8_TRICX</name>
<dbReference type="EMBL" id="BMAU01021357">
    <property type="protein sequence ID" value="GFY21013.1"/>
    <property type="molecule type" value="Genomic_DNA"/>
</dbReference>
<dbReference type="InterPro" id="IPR041577">
    <property type="entry name" value="RT_RNaseH_2"/>
</dbReference>
<dbReference type="GO" id="GO:0042575">
    <property type="term" value="C:DNA polymerase complex"/>
    <property type="evidence" value="ECO:0007669"/>
    <property type="project" value="UniProtKB-ARBA"/>
</dbReference>